<keyword evidence="14" id="KW-1185">Reference proteome</keyword>
<feature type="binding site" evidence="11">
    <location>
        <position position="57"/>
    </location>
    <ligand>
        <name>[4Fe-4S] cluster</name>
        <dbReference type="ChEBI" id="CHEBI:49883"/>
    </ligand>
</feature>
<evidence type="ECO:0000256" key="7">
    <source>
        <dbReference type="ARBA" id="ARBA00023015"/>
    </source>
</evidence>
<keyword evidence="8 11" id="KW-0238">DNA-binding</keyword>
<dbReference type="InterPro" id="IPR003482">
    <property type="entry name" value="Whib"/>
</dbReference>
<evidence type="ECO:0000256" key="11">
    <source>
        <dbReference type="HAMAP-Rule" id="MF_01479"/>
    </source>
</evidence>
<dbReference type="PANTHER" id="PTHR38839:SF6">
    <property type="entry name" value="TRANSCRIPTIONAL REGULATOR WHIB1"/>
    <property type="match status" value="1"/>
</dbReference>
<feature type="binding site" evidence="11">
    <location>
        <position position="27"/>
    </location>
    <ligand>
        <name>[4Fe-4S] cluster</name>
        <dbReference type="ChEBI" id="CHEBI:49883"/>
    </ligand>
</feature>
<dbReference type="Proteomes" id="UP001216440">
    <property type="component" value="Chromosome"/>
</dbReference>
<sequence length="110" mass="12404">MPDDRRPSRFSVDLFPAARGWIRDAACVGEDPELFFPLIERESEPQVARARAVCHRCRVLLACRRWAVEQGEDVGIWGATTAAQRRAIRRKLFGGPAGQATGKTVRTRRE</sequence>
<comment type="PTM">
    <text evidence="11">The Fe-S cluster can be nitrosylated by nitric oxide (NO).</text>
</comment>
<keyword evidence="10 11" id="KW-0804">Transcription</keyword>
<dbReference type="PROSITE" id="PS51674">
    <property type="entry name" value="4FE4S_WBL"/>
    <property type="match status" value="1"/>
</dbReference>
<evidence type="ECO:0000313" key="14">
    <source>
        <dbReference type="Proteomes" id="UP001216440"/>
    </source>
</evidence>
<keyword evidence="9 11" id="KW-1015">Disulfide bond</keyword>
<dbReference type="InterPro" id="IPR034768">
    <property type="entry name" value="4FE4S_WBL"/>
</dbReference>
<accession>A0ABY8K425</accession>
<gene>
    <name evidence="11" type="primary">whiB</name>
    <name evidence="13" type="ORF">PYS65_20730</name>
</gene>
<keyword evidence="5 11" id="KW-0408">Iron</keyword>
<dbReference type="RefSeq" id="WP_279335422.1">
    <property type="nucleotide sequence ID" value="NZ_CP121682.1"/>
</dbReference>
<reference evidence="13 14" key="1">
    <citation type="submission" date="2023-03" db="EMBL/GenBank/DDBJ databases">
        <authorList>
            <person name="Mo P."/>
        </authorList>
    </citation>
    <scope>NUCLEOTIDE SEQUENCE [LARGE SCALE GENOMIC DNA]</scope>
    <source>
        <strain evidence="13 14">HUAS 5</strain>
    </source>
</reference>
<protein>
    <recommendedName>
        <fullName evidence="11">Transcriptional regulator WhiB</fullName>
    </recommendedName>
</protein>
<name>A0ABY8K425_9ACTN</name>
<keyword evidence="7 11" id="KW-0805">Transcription regulation</keyword>
<organism evidence="13 14">
    <name type="scientific">Streptomyces cathayae</name>
    <dbReference type="NCBI Taxonomy" id="3031124"/>
    <lineage>
        <taxon>Bacteria</taxon>
        <taxon>Bacillati</taxon>
        <taxon>Actinomycetota</taxon>
        <taxon>Actinomycetes</taxon>
        <taxon>Kitasatosporales</taxon>
        <taxon>Streptomycetaceae</taxon>
        <taxon>Streptomyces</taxon>
    </lineage>
</organism>
<comment type="cofactor">
    <cofactor evidence="11">
        <name>[4Fe-4S] cluster</name>
        <dbReference type="ChEBI" id="CHEBI:49883"/>
    </cofactor>
    <text evidence="11">Binds 1 [4Fe-4S] cluster per subunit. Following nitrosylation of the [4Fe-4S] cluster binds 1 [4Fe-8(NO)] cluster per subunit.</text>
</comment>
<keyword evidence="3 11" id="KW-0004">4Fe-4S</keyword>
<dbReference type="Pfam" id="PF02467">
    <property type="entry name" value="Whib"/>
    <property type="match status" value="1"/>
</dbReference>
<evidence type="ECO:0000256" key="4">
    <source>
        <dbReference type="ARBA" id="ARBA00022723"/>
    </source>
</evidence>
<keyword evidence="4 11" id="KW-0479">Metal-binding</keyword>
<comment type="subcellular location">
    <subcellularLocation>
        <location evidence="1 11">Cytoplasm</location>
    </subcellularLocation>
</comment>
<evidence type="ECO:0000256" key="3">
    <source>
        <dbReference type="ARBA" id="ARBA00022485"/>
    </source>
</evidence>
<evidence type="ECO:0000256" key="10">
    <source>
        <dbReference type="ARBA" id="ARBA00023163"/>
    </source>
</evidence>
<evidence type="ECO:0000313" key="13">
    <source>
        <dbReference type="EMBL" id="WGD42369.1"/>
    </source>
</evidence>
<comment type="similarity">
    <text evidence="2 11">Belongs to the WhiB family.</text>
</comment>
<dbReference type="EMBL" id="CP121682">
    <property type="protein sequence ID" value="WGD42369.1"/>
    <property type="molecule type" value="Genomic_DNA"/>
</dbReference>
<feature type="domain" description="4Fe-4S Wbl-type" evidence="12">
    <location>
        <begin position="26"/>
        <end position="87"/>
    </location>
</feature>
<proteinExistence type="inferred from homology"/>
<comment type="function">
    <text evidence="11">Acts as a transcriptional regulator. Probably redox-responsive. The apo- but not holo-form probably binds DNA.</text>
</comment>
<dbReference type="HAMAP" id="MF_01479">
    <property type="entry name" value="WhiB"/>
    <property type="match status" value="1"/>
</dbReference>
<comment type="PTM">
    <text evidence="11">Upon Fe-S cluster removal intramolecular disulfide bonds are formed.</text>
</comment>
<evidence type="ECO:0000256" key="5">
    <source>
        <dbReference type="ARBA" id="ARBA00023004"/>
    </source>
</evidence>
<evidence type="ECO:0000256" key="2">
    <source>
        <dbReference type="ARBA" id="ARBA00006597"/>
    </source>
</evidence>
<feature type="binding site" evidence="11">
    <location>
        <position position="54"/>
    </location>
    <ligand>
        <name>[4Fe-4S] cluster</name>
        <dbReference type="ChEBI" id="CHEBI:49883"/>
    </ligand>
</feature>
<evidence type="ECO:0000256" key="9">
    <source>
        <dbReference type="ARBA" id="ARBA00023157"/>
    </source>
</evidence>
<feature type="binding site" evidence="11">
    <location>
        <position position="63"/>
    </location>
    <ligand>
        <name>[4Fe-4S] cluster</name>
        <dbReference type="ChEBI" id="CHEBI:49883"/>
    </ligand>
</feature>
<evidence type="ECO:0000259" key="12">
    <source>
        <dbReference type="PROSITE" id="PS51674"/>
    </source>
</evidence>
<keyword evidence="6 11" id="KW-0411">Iron-sulfur</keyword>
<dbReference type="PANTHER" id="PTHR38839">
    <property type="entry name" value="TRANSCRIPTIONAL REGULATOR WHID-RELATED"/>
    <property type="match status" value="1"/>
</dbReference>
<evidence type="ECO:0000256" key="1">
    <source>
        <dbReference type="ARBA" id="ARBA00004496"/>
    </source>
</evidence>
<evidence type="ECO:0000256" key="8">
    <source>
        <dbReference type="ARBA" id="ARBA00023125"/>
    </source>
</evidence>
<keyword evidence="11" id="KW-0963">Cytoplasm</keyword>
<evidence type="ECO:0000256" key="6">
    <source>
        <dbReference type="ARBA" id="ARBA00023014"/>
    </source>
</evidence>